<feature type="transmembrane region" description="Helical" evidence="5">
    <location>
        <begin position="150"/>
        <end position="168"/>
    </location>
</feature>
<evidence type="ECO:0000256" key="5">
    <source>
        <dbReference type="SAM" id="Phobius"/>
    </source>
</evidence>
<name>A0AAE9FFG1_CAEBR</name>
<reference evidence="8 10" key="1">
    <citation type="submission" date="2022-04" db="EMBL/GenBank/DDBJ databases">
        <title>Chromosome-level reference genomes for two strains of Caenorhabditis briggsae: an improved platform for comparative genomics.</title>
        <authorList>
            <person name="Stevens L."/>
            <person name="Andersen E."/>
        </authorList>
    </citation>
    <scope>NUCLEOTIDE SEQUENCE [LARGE SCALE GENOMIC DNA]</scope>
    <source>
        <strain evidence="8">VX34</strain>
        <tissue evidence="8">Whole-organism</tissue>
    </source>
</reference>
<keyword evidence="3 5" id="KW-1133">Transmembrane helix</keyword>
<keyword evidence="10" id="KW-1185">Reference proteome</keyword>
<comment type="subcellular location">
    <subcellularLocation>
        <location evidence="1">Membrane</location>
        <topology evidence="1">Multi-pass membrane protein</topology>
    </subcellularLocation>
</comment>
<feature type="domain" description="3-oxo-5-alpha-steroid 4-dehydrogenase C-terminal" evidence="6">
    <location>
        <begin position="137"/>
        <end position="263"/>
    </location>
</feature>
<dbReference type="GO" id="GO:0006629">
    <property type="term" value="P:lipid metabolic process"/>
    <property type="evidence" value="ECO:0007669"/>
    <property type="project" value="InterPro"/>
</dbReference>
<dbReference type="Proteomes" id="UP000829354">
    <property type="component" value="Chromosome X"/>
</dbReference>
<evidence type="ECO:0000256" key="1">
    <source>
        <dbReference type="ARBA" id="ARBA00004141"/>
    </source>
</evidence>
<dbReference type="Proteomes" id="UP000827892">
    <property type="component" value="Chromosome X"/>
</dbReference>
<dbReference type="Pfam" id="PF02544">
    <property type="entry name" value="Steroid_dh"/>
    <property type="match status" value="1"/>
</dbReference>
<evidence type="ECO:0000256" key="3">
    <source>
        <dbReference type="ARBA" id="ARBA00022989"/>
    </source>
</evidence>
<evidence type="ECO:0000259" key="6">
    <source>
        <dbReference type="Pfam" id="PF02544"/>
    </source>
</evidence>
<evidence type="ECO:0000313" key="8">
    <source>
        <dbReference type="EMBL" id="UMM42500.1"/>
    </source>
</evidence>
<dbReference type="EMBL" id="CP090896">
    <property type="protein sequence ID" value="ULT83214.1"/>
    <property type="molecule type" value="Genomic_DNA"/>
</dbReference>
<accession>A0AAE9FFG1</accession>
<sequence length="263" mass="31259">MAEPPTIIDLELWENRMHFFFAISQHFISAIGFVYLLRAVNGEINPQRHMIEGRELSMSPAEAWCIKNMGSLLVYPIIIILSPTCQGRLVTLLLFVDTLLAYCWIPGQLQHTACGWFHFREISLRFHRNFLIVLNFALYNLYFAEDVDYTWWRLFNVVVSIFFFFYGMKKKMSNFSNIITFVYTGRIHTPSYEDYEYSTSPMHFGEVIQWISFHVICNSPVSLGYAVYKIELAWARAHMRHQWFRRNVPNYPRRRAMLIPHLF</sequence>
<keyword evidence="2 5" id="KW-0812">Transmembrane</keyword>
<reference evidence="7 9" key="2">
    <citation type="submission" date="2022-05" db="EMBL/GenBank/DDBJ databases">
        <title>Chromosome-level reference genomes for two strains of Caenorhabditis briggsae: an improved platform for comparative genomics.</title>
        <authorList>
            <person name="Stevens L."/>
            <person name="Andersen E.C."/>
        </authorList>
    </citation>
    <scope>NUCLEOTIDE SEQUENCE [LARGE SCALE GENOMIC DNA]</scope>
    <source>
        <strain evidence="7">QX1410_ONT</strain>
        <tissue evidence="7">Whole-organism</tissue>
    </source>
</reference>
<proteinExistence type="predicted"/>
<protein>
    <recommendedName>
        <fullName evidence="6">3-oxo-5-alpha-steroid 4-dehydrogenase C-terminal domain-containing protein</fullName>
    </recommendedName>
</protein>
<evidence type="ECO:0000313" key="10">
    <source>
        <dbReference type="Proteomes" id="UP000829354"/>
    </source>
</evidence>
<dbReference type="InterPro" id="IPR001104">
    <property type="entry name" value="3-oxo-5_a-steroid_4-DH_C"/>
</dbReference>
<dbReference type="PROSITE" id="PS50244">
    <property type="entry name" value="S5A_REDUCTASE"/>
    <property type="match status" value="1"/>
</dbReference>
<dbReference type="GO" id="GO:0016020">
    <property type="term" value="C:membrane"/>
    <property type="evidence" value="ECO:0007669"/>
    <property type="project" value="UniProtKB-SubCell"/>
</dbReference>
<keyword evidence="4 5" id="KW-0472">Membrane</keyword>
<dbReference type="GO" id="GO:0016627">
    <property type="term" value="F:oxidoreductase activity, acting on the CH-CH group of donors"/>
    <property type="evidence" value="ECO:0007669"/>
    <property type="project" value="InterPro"/>
</dbReference>
<dbReference type="AlphaFoldDB" id="A0AAE9FFG1"/>
<dbReference type="EMBL" id="CP092625">
    <property type="protein sequence ID" value="UMM42500.1"/>
    <property type="molecule type" value="Genomic_DNA"/>
</dbReference>
<organism evidence="8 10">
    <name type="scientific">Caenorhabditis briggsae</name>
    <dbReference type="NCBI Taxonomy" id="6238"/>
    <lineage>
        <taxon>Eukaryota</taxon>
        <taxon>Metazoa</taxon>
        <taxon>Ecdysozoa</taxon>
        <taxon>Nematoda</taxon>
        <taxon>Chromadorea</taxon>
        <taxon>Rhabditida</taxon>
        <taxon>Rhabditina</taxon>
        <taxon>Rhabditomorpha</taxon>
        <taxon>Rhabditoidea</taxon>
        <taxon>Rhabditidae</taxon>
        <taxon>Peloderinae</taxon>
        <taxon>Caenorhabditis</taxon>
    </lineage>
</organism>
<evidence type="ECO:0000313" key="7">
    <source>
        <dbReference type="EMBL" id="ULT83214.1"/>
    </source>
</evidence>
<evidence type="ECO:0000313" key="9">
    <source>
        <dbReference type="Proteomes" id="UP000827892"/>
    </source>
</evidence>
<evidence type="ECO:0000256" key="4">
    <source>
        <dbReference type="ARBA" id="ARBA00023136"/>
    </source>
</evidence>
<evidence type="ECO:0000256" key="2">
    <source>
        <dbReference type="ARBA" id="ARBA00022692"/>
    </source>
</evidence>
<feature type="transmembrane region" description="Helical" evidence="5">
    <location>
        <begin position="19"/>
        <end position="40"/>
    </location>
</feature>
<gene>
    <name evidence="7" type="ORF">L3Y34_012450</name>
    <name evidence="8" type="ORF">L5515_018306</name>
</gene>